<feature type="transmembrane region" description="Helical" evidence="6">
    <location>
        <begin position="392"/>
        <end position="412"/>
    </location>
</feature>
<accession>A0A4S4NHZ5</accession>
<keyword evidence="9" id="KW-1185">Reference proteome</keyword>
<evidence type="ECO:0000256" key="6">
    <source>
        <dbReference type="SAM" id="Phobius"/>
    </source>
</evidence>
<dbReference type="GO" id="GO:0055085">
    <property type="term" value="P:transmembrane transport"/>
    <property type="evidence" value="ECO:0007669"/>
    <property type="project" value="InterPro"/>
</dbReference>
<dbReference type="Pfam" id="PF01740">
    <property type="entry name" value="STAS"/>
    <property type="match status" value="1"/>
</dbReference>
<dbReference type="Gene3D" id="3.30.750.24">
    <property type="entry name" value="STAS domain"/>
    <property type="match status" value="1"/>
</dbReference>
<evidence type="ECO:0000256" key="4">
    <source>
        <dbReference type="ARBA" id="ARBA00023136"/>
    </source>
</evidence>
<sequence>MKNPFVFDFSNLRGDFFGGLTAGIVALPLALAFGAQTALGPMAGLYGAIAIAIVAALFGGTNTQVSGPTAPMTVVSSAIIANALMESGAETVQEALPLILATFFLAGLIEMLFGVIKLGRYIKYIPYPVVSGFMSGIGVIIIITQLFPALGYSASNDAELVASQMPHAEEVILEEIIREEEADGALKGVMDAAVIEETSRRFAEVSQEEIRTRAVRLAGRSASGTVGTLSSIDRPFSTPGGINWLNVFLALSTIAIIYGFKRITDIVPSSLVALIIMTLVAYFFMPGKVPVIGEVQEGLPPFYFDFFGQYFGSGMLLRILEFAFTLAALGAIDSLLTSVVADNITKTKHDPDQELIGQGLGNMAASFIGGLPGAGATMRTVINVKSGGKTRISGMIAGFFLLLVLLGLSGIVSYIPNGVLAGILITVGIGIIDYRGFRHLRAVPRGDAVVMILVLLLTVFVGLLEAVAIGMVLAAVLFMKKTADTVEAGATSTSFFEFSREKPWADEGDLLKRVGDRVFIKRLEGPLFFGFVSGFQAMMQKLPTVEVVIIRMGRVPYIDQSGLYAMEDAIMEMHSRGIAVVFTGMNEQVKDMMERINLIPGLVPYKHVFTTFAEARRWLGERLEEGNLSTVSDDQRNQTPVIGENISEI</sequence>
<dbReference type="SUPFAM" id="SSF52091">
    <property type="entry name" value="SpoIIaa-like"/>
    <property type="match status" value="1"/>
</dbReference>
<dbReference type="EMBL" id="SRSF01000005">
    <property type="protein sequence ID" value="THH37828.1"/>
    <property type="molecule type" value="Genomic_DNA"/>
</dbReference>
<dbReference type="RefSeq" id="WP_136459676.1">
    <property type="nucleotide sequence ID" value="NZ_SRSF01000005.1"/>
</dbReference>
<protein>
    <submittedName>
        <fullName evidence="8">SulP family inorganic anion transporter</fullName>
    </submittedName>
</protein>
<dbReference type="OrthoDB" id="9771198at2"/>
<dbReference type="PROSITE" id="PS50801">
    <property type="entry name" value="STAS"/>
    <property type="match status" value="1"/>
</dbReference>
<feature type="transmembrane region" description="Helical" evidence="6">
    <location>
        <begin position="315"/>
        <end position="336"/>
    </location>
</feature>
<feature type="transmembrane region" description="Helical" evidence="6">
    <location>
        <begin position="42"/>
        <end position="61"/>
    </location>
</feature>
<dbReference type="Pfam" id="PF00916">
    <property type="entry name" value="Sulfate_transp"/>
    <property type="match status" value="2"/>
</dbReference>
<evidence type="ECO:0000259" key="7">
    <source>
        <dbReference type="PROSITE" id="PS50801"/>
    </source>
</evidence>
<evidence type="ECO:0000313" key="8">
    <source>
        <dbReference type="EMBL" id="THH37828.1"/>
    </source>
</evidence>
<dbReference type="InterPro" id="IPR011547">
    <property type="entry name" value="SLC26A/SulP_dom"/>
</dbReference>
<dbReference type="InterPro" id="IPR002645">
    <property type="entry name" value="STAS_dom"/>
</dbReference>
<keyword evidence="4 6" id="KW-0472">Membrane</keyword>
<feature type="transmembrane region" description="Helical" evidence="6">
    <location>
        <begin position="95"/>
        <end position="115"/>
    </location>
</feature>
<feature type="transmembrane region" description="Helical" evidence="6">
    <location>
        <begin position="241"/>
        <end position="260"/>
    </location>
</feature>
<evidence type="ECO:0000256" key="5">
    <source>
        <dbReference type="SAM" id="MobiDB-lite"/>
    </source>
</evidence>
<keyword evidence="3 6" id="KW-1133">Transmembrane helix</keyword>
<dbReference type="Proteomes" id="UP000308528">
    <property type="component" value="Unassembled WGS sequence"/>
</dbReference>
<reference evidence="8 9" key="1">
    <citation type="submission" date="2019-04" db="EMBL/GenBank/DDBJ databases">
        <title>Lewinella litorea sp. nov., isolated from a marine sand.</title>
        <authorList>
            <person name="Yoon J.-H."/>
        </authorList>
    </citation>
    <scope>NUCLEOTIDE SEQUENCE [LARGE SCALE GENOMIC DNA]</scope>
    <source>
        <strain evidence="8 9">HSMS-39</strain>
    </source>
</reference>
<dbReference type="InterPro" id="IPR036513">
    <property type="entry name" value="STAS_dom_sf"/>
</dbReference>
<feature type="transmembrane region" description="Helical" evidence="6">
    <location>
        <begin position="127"/>
        <end position="147"/>
    </location>
</feature>
<gene>
    <name evidence="8" type="ORF">E4021_12370</name>
</gene>
<feature type="transmembrane region" description="Helical" evidence="6">
    <location>
        <begin position="449"/>
        <end position="478"/>
    </location>
</feature>
<feature type="transmembrane region" description="Helical" evidence="6">
    <location>
        <begin position="16"/>
        <end position="35"/>
    </location>
</feature>
<proteinExistence type="predicted"/>
<dbReference type="PANTHER" id="PTHR11814">
    <property type="entry name" value="SULFATE TRANSPORTER"/>
    <property type="match status" value="1"/>
</dbReference>
<organism evidence="8 9">
    <name type="scientific">Neolewinella litorea</name>
    <dbReference type="NCBI Taxonomy" id="2562452"/>
    <lineage>
        <taxon>Bacteria</taxon>
        <taxon>Pseudomonadati</taxon>
        <taxon>Bacteroidota</taxon>
        <taxon>Saprospiria</taxon>
        <taxon>Saprospirales</taxon>
        <taxon>Lewinellaceae</taxon>
        <taxon>Neolewinella</taxon>
    </lineage>
</organism>
<dbReference type="CDD" id="cd07042">
    <property type="entry name" value="STAS_SulP_like_sulfate_transporter"/>
    <property type="match status" value="1"/>
</dbReference>
<keyword evidence="2 6" id="KW-0812">Transmembrane</keyword>
<evidence type="ECO:0000256" key="1">
    <source>
        <dbReference type="ARBA" id="ARBA00004141"/>
    </source>
</evidence>
<feature type="transmembrane region" description="Helical" evidence="6">
    <location>
        <begin position="418"/>
        <end position="437"/>
    </location>
</feature>
<evidence type="ECO:0000313" key="9">
    <source>
        <dbReference type="Proteomes" id="UP000308528"/>
    </source>
</evidence>
<evidence type="ECO:0000256" key="3">
    <source>
        <dbReference type="ARBA" id="ARBA00022989"/>
    </source>
</evidence>
<feature type="domain" description="STAS" evidence="7">
    <location>
        <begin position="518"/>
        <end position="619"/>
    </location>
</feature>
<dbReference type="InterPro" id="IPR001902">
    <property type="entry name" value="SLC26A/SulP_fam"/>
</dbReference>
<name>A0A4S4NHZ5_9BACT</name>
<feature type="compositionally biased region" description="Polar residues" evidence="5">
    <location>
        <begin position="629"/>
        <end position="640"/>
    </location>
</feature>
<dbReference type="AlphaFoldDB" id="A0A4S4NHZ5"/>
<evidence type="ECO:0000256" key="2">
    <source>
        <dbReference type="ARBA" id="ARBA00022692"/>
    </source>
</evidence>
<comment type="caution">
    <text evidence="8">The sequence shown here is derived from an EMBL/GenBank/DDBJ whole genome shotgun (WGS) entry which is preliminary data.</text>
</comment>
<feature type="transmembrane region" description="Helical" evidence="6">
    <location>
        <begin position="267"/>
        <end position="285"/>
    </location>
</feature>
<dbReference type="GO" id="GO:0016020">
    <property type="term" value="C:membrane"/>
    <property type="evidence" value="ECO:0007669"/>
    <property type="project" value="UniProtKB-SubCell"/>
</dbReference>
<feature type="region of interest" description="Disordered" evidence="5">
    <location>
        <begin position="629"/>
        <end position="649"/>
    </location>
</feature>
<comment type="subcellular location">
    <subcellularLocation>
        <location evidence="1">Membrane</location>
        <topology evidence="1">Multi-pass membrane protein</topology>
    </subcellularLocation>
</comment>